<dbReference type="InterPro" id="IPR036390">
    <property type="entry name" value="WH_DNA-bd_sf"/>
</dbReference>
<dbReference type="AlphaFoldDB" id="A0AA39KJ09"/>
<dbReference type="InterPro" id="IPR000717">
    <property type="entry name" value="PCI_dom"/>
</dbReference>
<dbReference type="GO" id="GO:0016282">
    <property type="term" value="C:eukaryotic 43S preinitiation complex"/>
    <property type="evidence" value="ECO:0007669"/>
    <property type="project" value="UniProtKB-UniRule"/>
</dbReference>
<feature type="domain" description="PCI" evidence="7">
    <location>
        <begin position="253"/>
        <end position="343"/>
    </location>
</feature>
<keyword evidence="2 5" id="KW-0396">Initiation factor</keyword>
<evidence type="ECO:0000259" key="7">
    <source>
        <dbReference type="SMART" id="SM00088"/>
    </source>
</evidence>
<name>A0AA39KJ09_MICHY</name>
<evidence type="ECO:0000256" key="3">
    <source>
        <dbReference type="ARBA" id="ARBA00022917"/>
    </source>
</evidence>
<evidence type="ECO:0000256" key="4">
    <source>
        <dbReference type="ARBA" id="ARBA00047068"/>
    </source>
</evidence>
<dbReference type="Pfam" id="PF01399">
    <property type="entry name" value="PCI"/>
    <property type="match status" value="1"/>
</dbReference>
<protein>
    <recommendedName>
        <fullName evidence="5 6">Eukaryotic translation initiation factor 3 subunit E</fullName>
        <shortName evidence="5">eIF3e</shortName>
    </recommendedName>
    <alternativeName>
        <fullName evidence="5">Eukaryotic translation initiation factor 3 subunit 6</fullName>
    </alternativeName>
</protein>
<keyword evidence="3 5" id="KW-0648">Protein biosynthesis</keyword>
<evidence type="ECO:0000256" key="1">
    <source>
        <dbReference type="ARBA" id="ARBA00022490"/>
    </source>
</evidence>
<organism evidence="9 10">
    <name type="scientific">Microctonus hyperodae</name>
    <name type="common">Parasitoid wasp</name>
    <dbReference type="NCBI Taxonomy" id="165561"/>
    <lineage>
        <taxon>Eukaryota</taxon>
        <taxon>Metazoa</taxon>
        <taxon>Ecdysozoa</taxon>
        <taxon>Arthropoda</taxon>
        <taxon>Hexapoda</taxon>
        <taxon>Insecta</taxon>
        <taxon>Pterygota</taxon>
        <taxon>Neoptera</taxon>
        <taxon>Endopterygota</taxon>
        <taxon>Hymenoptera</taxon>
        <taxon>Apocrita</taxon>
        <taxon>Ichneumonoidea</taxon>
        <taxon>Braconidae</taxon>
        <taxon>Euphorinae</taxon>
        <taxon>Microctonus</taxon>
    </lineage>
</organism>
<dbReference type="GO" id="GO:0003743">
    <property type="term" value="F:translation initiation factor activity"/>
    <property type="evidence" value="ECO:0007669"/>
    <property type="project" value="UniProtKB-UniRule"/>
</dbReference>
<dbReference type="PIRSF" id="PIRSF016255">
    <property type="entry name" value="eIF3e_su6"/>
    <property type="match status" value="1"/>
</dbReference>
<dbReference type="SMART" id="SM01186">
    <property type="entry name" value="eIF3_N"/>
    <property type="match status" value="1"/>
</dbReference>
<comment type="subcellular location">
    <subcellularLocation>
        <location evidence="5 6">Cytoplasm</location>
    </subcellularLocation>
</comment>
<reference evidence="9" key="1">
    <citation type="journal article" date="2023" name="bioRxiv">
        <title>Scaffold-level genome assemblies of two parasitoid biocontrol wasps reveal the parthenogenesis mechanism and an associated novel virus.</title>
        <authorList>
            <person name="Inwood S."/>
            <person name="Skelly J."/>
            <person name="Guhlin J."/>
            <person name="Harrop T."/>
            <person name="Goldson S."/>
            <person name="Dearden P."/>
        </authorList>
    </citation>
    <scope>NUCLEOTIDE SEQUENCE</scope>
    <source>
        <strain evidence="9">Lincoln</strain>
        <tissue evidence="9">Whole body</tissue>
    </source>
</reference>
<sequence length="371" mass="43168">MAKFDLTSRIGQYLDRHLVFPLLEFLSAKEIYDENELLHAKLQILSKTNMVDYAIDIRMQLYPDEEVPEELKNRRAEVVTELGILQNNVSVVVALMNNEKVMKKMEEMRDSKALNNYLTQELDFKIEMMDGLVKLAKYRYECGNYSIPTSYLYLYMLIMPPTDKNYLNVLWGKLASEILAQNWETALEDVNKLREHIDSNTIGNSLHVLQQRTWLIHWSLFVFFNHVKGRDLIIEMFLYRPHYLNAIQTMCPHILRYLAAAVIVNRSRRSTLKDLVKVIQQCISIGMLAEKLNMKADVAECWIVNLIRNARLDAKIDSKLGHVIMGGHPASPYQQLVEKIETLSVRSEALENLIERKLKAKNQDTVSIVWH</sequence>
<evidence type="ECO:0000256" key="2">
    <source>
        <dbReference type="ARBA" id="ARBA00022540"/>
    </source>
</evidence>
<dbReference type="Proteomes" id="UP001168972">
    <property type="component" value="Unassembled WGS sequence"/>
</dbReference>
<dbReference type="InterPro" id="IPR016650">
    <property type="entry name" value="eIF3e"/>
</dbReference>
<comment type="subunit">
    <text evidence="4">Component of the eukaryotic translation initiation factor 3 (eIF-3) complex. The eIF-3 complex interacts with pix. Interacts with mxt.</text>
</comment>
<dbReference type="InterPro" id="IPR019010">
    <property type="entry name" value="eIF3e_N"/>
</dbReference>
<comment type="function">
    <text evidence="5">Component of the eukaryotic translation initiation factor 3 (eIF-3) complex, which is involved in protein synthesis of a specialized repertoire of mRNAs and, together with other initiation factors, stimulates binding of mRNA and methionyl-tRNAi to the 40S ribosome. The eIF-3 complex specifically targets and initiates translation of a subset of mRNAs involved in cell proliferation.</text>
</comment>
<dbReference type="SUPFAM" id="SSF46785">
    <property type="entry name" value="Winged helix' DNA-binding domain"/>
    <property type="match status" value="1"/>
</dbReference>
<evidence type="ECO:0000313" key="9">
    <source>
        <dbReference type="EMBL" id="KAK0163343.1"/>
    </source>
</evidence>
<dbReference type="GO" id="GO:0033290">
    <property type="term" value="C:eukaryotic 48S preinitiation complex"/>
    <property type="evidence" value="ECO:0007669"/>
    <property type="project" value="UniProtKB-UniRule"/>
</dbReference>
<dbReference type="EMBL" id="JAQQBR010001833">
    <property type="protein sequence ID" value="KAK0163343.1"/>
    <property type="molecule type" value="Genomic_DNA"/>
</dbReference>
<feature type="domain" description="Eukaryotic translation initiation factor 3 subunit E N-terminal" evidence="8">
    <location>
        <begin position="5"/>
        <end position="139"/>
    </location>
</feature>
<evidence type="ECO:0000256" key="5">
    <source>
        <dbReference type="HAMAP-Rule" id="MF_03004"/>
    </source>
</evidence>
<accession>A0AA39KJ09</accession>
<proteinExistence type="inferred from homology"/>
<keyword evidence="1 5" id="KW-0963">Cytoplasm</keyword>
<reference evidence="9" key="2">
    <citation type="submission" date="2023-03" db="EMBL/GenBank/DDBJ databases">
        <authorList>
            <person name="Inwood S.N."/>
            <person name="Skelly J.G."/>
            <person name="Guhlin J."/>
            <person name="Harrop T.W.R."/>
            <person name="Goldson S.G."/>
            <person name="Dearden P.K."/>
        </authorList>
    </citation>
    <scope>NUCLEOTIDE SEQUENCE</scope>
    <source>
        <strain evidence="9">Lincoln</strain>
        <tissue evidence="9">Whole body</tissue>
    </source>
</reference>
<dbReference type="CDD" id="cd21378">
    <property type="entry name" value="eIF3E"/>
    <property type="match status" value="1"/>
</dbReference>
<evidence type="ECO:0000313" key="10">
    <source>
        <dbReference type="Proteomes" id="UP001168972"/>
    </source>
</evidence>
<dbReference type="PANTHER" id="PTHR10317">
    <property type="entry name" value="EUKARYOTIC TRANSLATION INITIATION FACTOR 3 SUBUNIT E"/>
    <property type="match status" value="1"/>
</dbReference>
<dbReference type="GO" id="GO:0001732">
    <property type="term" value="P:formation of cytoplasmic translation initiation complex"/>
    <property type="evidence" value="ECO:0007669"/>
    <property type="project" value="UniProtKB-UniRule"/>
</dbReference>
<keyword evidence="10" id="KW-1185">Reference proteome</keyword>
<dbReference type="HAMAP" id="MF_03004">
    <property type="entry name" value="eIF3e"/>
    <property type="match status" value="1"/>
</dbReference>
<evidence type="ECO:0000259" key="8">
    <source>
        <dbReference type="SMART" id="SM01186"/>
    </source>
</evidence>
<dbReference type="GO" id="GO:0071540">
    <property type="term" value="C:eukaryotic translation initiation factor 3 complex, eIF3e"/>
    <property type="evidence" value="ECO:0007669"/>
    <property type="project" value="UniProtKB-UniRule"/>
</dbReference>
<comment type="similarity">
    <text evidence="5 6">Belongs to the eIF-3 subunit E family.</text>
</comment>
<evidence type="ECO:0000256" key="6">
    <source>
        <dbReference type="PIRNR" id="PIRNR016255"/>
    </source>
</evidence>
<comment type="caution">
    <text evidence="9">The sequence shown here is derived from an EMBL/GenBank/DDBJ whole genome shotgun (WGS) entry which is preliminary data.</text>
</comment>
<dbReference type="SMART" id="SM00088">
    <property type="entry name" value="PINT"/>
    <property type="match status" value="1"/>
</dbReference>
<gene>
    <name evidence="9" type="ORF">PV327_007035</name>
</gene>
<dbReference type="Pfam" id="PF09440">
    <property type="entry name" value="eIF3_N"/>
    <property type="match status" value="1"/>
</dbReference>